<dbReference type="PANTHER" id="PTHR10587">
    <property type="entry name" value="GLYCOSYL TRANSFERASE-RELATED"/>
    <property type="match status" value="1"/>
</dbReference>
<name>A0A1M4VD46_9CLOT</name>
<dbReference type="CDD" id="cd10944">
    <property type="entry name" value="CE4_SmPgdA_like"/>
    <property type="match status" value="1"/>
</dbReference>
<dbReference type="Proteomes" id="UP000184035">
    <property type="component" value="Unassembled WGS sequence"/>
</dbReference>
<dbReference type="GO" id="GO:0016810">
    <property type="term" value="F:hydrolase activity, acting on carbon-nitrogen (but not peptide) bonds"/>
    <property type="evidence" value="ECO:0007669"/>
    <property type="project" value="InterPro"/>
</dbReference>
<protein>
    <submittedName>
        <fullName evidence="3">Peptidoglycan/xylan/chitin deacetylase, PgdA/CDA1 family</fullName>
    </submittedName>
</protein>
<dbReference type="Gene3D" id="3.20.20.370">
    <property type="entry name" value="Glycoside hydrolase/deacetylase"/>
    <property type="match status" value="1"/>
</dbReference>
<dbReference type="PANTHER" id="PTHR10587:SF125">
    <property type="entry name" value="POLYSACCHARIDE DEACETYLASE YHEN-RELATED"/>
    <property type="match status" value="1"/>
</dbReference>
<dbReference type="PROSITE" id="PS51677">
    <property type="entry name" value="NODB"/>
    <property type="match status" value="1"/>
</dbReference>
<keyword evidence="4" id="KW-1185">Reference proteome</keyword>
<dbReference type="InterPro" id="IPR011330">
    <property type="entry name" value="Glyco_hydro/deAcase_b/a-brl"/>
</dbReference>
<dbReference type="AlphaFoldDB" id="A0A1M4VD46"/>
<organism evidence="3 4">
    <name type="scientific">Clostridium fallax</name>
    <dbReference type="NCBI Taxonomy" id="1533"/>
    <lineage>
        <taxon>Bacteria</taxon>
        <taxon>Bacillati</taxon>
        <taxon>Bacillota</taxon>
        <taxon>Clostridia</taxon>
        <taxon>Eubacteriales</taxon>
        <taxon>Clostridiaceae</taxon>
        <taxon>Clostridium</taxon>
    </lineage>
</organism>
<dbReference type="SUPFAM" id="SSF88713">
    <property type="entry name" value="Glycoside hydrolase/deacetylase"/>
    <property type="match status" value="1"/>
</dbReference>
<keyword evidence="1" id="KW-0472">Membrane</keyword>
<keyword evidence="1" id="KW-1133">Transmembrane helix</keyword>
<evidence type="ECO:0000256" key="1">
    <source>
        <dbReference type="SAM" id="Phobius"/>
    </source>
</evidence>
<dbReference type="GO" id="GO:0005975">
    <property type="term" value="P:carbohydrate metabolic process"/>
    <property type="evidence" value="ECO:0007669"/>
    <property type="project" value="InterPro"/>
</dbReference>
<dbReference type="STRING" id="1533.SAMN05443638_10773"/>
<dbReference type="Pfam" id="PF01522">
    <property type="entry name" value="Polysacc_deac_1"/>
    <property type="match status" value="1"/>
</dbReference>
<keyword evidence="1" id="KW-0812">Transmembrane</keyword>
<dbReference type="RefSeq" id="WP_072894443.1">
    <property type="nucleotide sequence ID" value="NZ_FQVM01000007.1"/>
</dbReference>
<evidence type="ECO:0000313" key="4">
    <source>
        <dbReference type="Proteomes" id="UP000184035"/>
    </source>
</evidence>
<sequence length="263" mass="30459">MKNINKYKKIFILIFAIIIIIFIFNIIRSKNLIKNNIETEKSIPKVTLGTRNSHIEMVPAKEVYYTNINNKKIAYLTFDDGPSSIITDQILDILKNYNIKATFFVLGKNVEYYPKIFNRIIDEGHSVGNHSYSHEYKHIYYSPDNLVKEVLMANNSINNIAKKNMDVKIFRFPGGSFGKNMELKKAINNLGMNYYDWNCLNGDAESQNPSLEMLFNKFIKTSQNKDKLIILMHDTNAKVNTMKSLPKVIDYLINNGYSFDVLK</sequence>
<dbReference type="InterPro" id="IPR002509">
    <property type="entry name" value="NODB_dom"/>
</dbReference>
<accession>A0A1M4VD46</accession>
<dbReference type="InterPro" id="IPR050248">
    <property type="entry name" value="Polysacc_deacetylase_ArnD"/>
</dbReference>
<feature type="domain" description="NodB homology" evidence="2">
    <location>
        <begin position="72"/>
        <end position="260"/>
    </location>
</feature>
<dbReference type="EMBL" id="FQVM01000007">
    <property type="protein sequence ID" value="SHE66845.1"/>
    <property type="molecule type" value="Genomic_DNA"/>
</dbReference>
<dbReference type="OrthoDB" id="258610at2"/>
<reference evidence="3 4" key="1">
    <citation type="submission" date="2016-11" db="EMBL/GenBank/DDBJ databases">
        <authorList>
            <person name="Jaros S."/>
            <person name="Januszkiewicz K."/>
            <person name="Wedrychowicz H."/>
        </authorList>
    </citation>
    <scope>NUCLEOTIDE SEQUENCE [LARGE SCALE GENOMIC DNA]</scope>
    <source>
        <strain evidence="3 4">DSM 2631</strain>
    </source>
</reference>
<evidence type="ECO:0000313" key="3">
    <source>
        <dbReference type="EMBL" id="SHE66845.1"/>
    </source>
</evidence>
<evidence type="ECO:0000259" key="2">
    <source>
        <dbReference type="PROSITE" id="PS51677"/>
    </source>
</evidence>
<gene>
    <name evidence="3" type="ORF">SAMN05443638_10773</name>
</gene>
<feature type="transmembrane region" description="Helical" evidence="1">
    <location>
        <begin position="10"/>
        <end position="27"/>
    </location>
</feature>
<proteinExistence type="predicted"/>